<comment type="catalytic activity">
    <reaction evidence="11">
        <text>5-O-(1-carboxyvinyl)-3-phosphoshikimate = chorismate + phosphate</text>
        <dbReference type="Rhea" id="RHEA:21020"/>
        <dbReference type="ChEBI" id="CHEBI:29748"/>
        <dbReference type="ChEBI" id="CHEBI:43474"/>
        <dbReference type="ChEBI" id="CHEBI:57701"/>
        <dbReference type="EC" id="4.2.3.5"/>
    </reaction>
</comment>
<evidence type="ECO:0000256" key="3">
    <source>
        <dbReference type="ARBA" id="ARBA00013036"/>
    </source>
</evidence>
<dbReference type="InterPro" id="IPR000453">
    <property type="entry name" value="Chorismate_synth"/>
</dbReference>
<sequence>MGSTWGNRIKLSLFGESHGEGIGIVIDSLPAGIELDMNYIRQQMARRAPGNSSLATPRKEDDEVKILSGIFEGKTTGAPLCGVIYNNNIRSKDYSILKDTLRPSHSDYPAKVKYLGFNDYRGGGHFSGRITAPLMFAGAIAMQMLQEKNIVIGSRIKSIHKTSDVRIDYSNINETLLKKLKEMAFPTLSEDISNAMEDEIIYAKNSGDSVGGVVETYIINVPAGLGQPFFHSLESQIAQIVFSIPAVKGIEFGEGFDIAMCKGSETNDPYTLENGKIICTQNSNGGILGGISNSMPIVFRTAIKPTPSISLQQDTVNILDMKNTKLKIEGRHDPCIVPRALPVIEAAAALVLLDNILEREGEVWKN</sequence>
<feature type="binding site" evidence="11">
    <location>
        <position position="47"/>
    </location>
    <ligand>
        <name>NADP(+)</name>
        <dbReference type="ChEBI" id="CHEBI:58349"/>
    </ligand>
</feature>
<dbReference type="GO" id="GO:0004107">
    <property type="term" value="F:chorismate synthase activity"/>
    <property type="evidence" value="ECO:0007669"/>
    <property type="project" value="UniProtKB-UniRule"/>
</dbReference>
<comment type="similarity">
    <text evidence="2 11">Belongs to the chorismate synthase family.</text>
</comment>
<keyword evidence="13" id="KW-1185">Reference proteome</keyword>
<comment type="caution">
    <text evidence="11">Lacks conserved residue(s) required for the propagation of feature annotation.</text>
</comment>
<dbReference type="Proteomes" id="UP000253490">
    <property type="component" value="Unassembled WGS sequence"/>
</dbReference>
<accession>A0A366I8E7</accession>
<evidence type="ECO:0000313" key="13">
    <source>
        <dbReference type="Proteomes" id="UP000253490"/>
    </source>
</evidence>
<keyword evidence="9 11" id="KW-0057">Aromatic amino acid biosynthesis</keyword>
<dbReference type="PANTHER" id="PTHR21085">
    <property type="entry name" value="CHORISMATE SYNTHASE"/>
    <property type="match status" value="1"/>
</dbReference>
<dbReference type="PANTHER" id="PTHR21085:SF0">
    <property type="entry name" value="CHORISMATE SYNTHASE"/>
    <property type="match status" value="1"/>
</dbReference>
<dbReference type="OrthoDB" id="9771806at2"/>
<organism evidence="12 13">
    <name type="scientific">Alkalibaculum bacchi</name>
    <dbReference type="NCBI Taxonomy" id="645887"/>
    <lineage>
        <taxon>Bacteria</taxon>
        <taxon>Bacillati</taxon>
        <taxon>Bacillota</taxon>
        <taxon>Clostridia</taxon>
        <taxon>Eubacteriales</taxon>
        <taxon>Eubacteriaceae</taxon>
        <taxon>Alkalibaculum</taxon>
    </lineage>
</organism>
<keyword evidence="6 11" id="KW-0288">FMN</keyword>
<evidence type="ECO:0000256" key="10">
    <source>
        <dbReference type="ARBA" id="ARBA00023239"/>
    </source>
</evidence>
<dbReference type="GO" id="GO:0009423">
    <property type="term" value="P:chorismate biosynthetic process"/>
    <property type="evidence" value="ECO:0007669"/>
    <property type="project" value="UniProtKB-UniRule"/>
</dbReference>
<dbReference type="EMBL" id="QNRX01000008">
    <property type="protein sequence ID" value="RBP64410.1"/>
    <property type="molecule type" value="Genomic_DNA"/>
</dbReference>
<dbReference type="GO" id="GO:0010181">
    <property type="term" value="F:FMN binding"/>
    <property type="evidence" value="ECO:0007669"/>
    <property type="project" value="TreeGrafter"/>
</dbReference>
<keyword evidence="10 11" id="KW-0456">Lyase</keyword>
<gene>
    <name evidence="11" type="primary">aroC</name>
    <name evidence="12" type="ORF">DES36_10823</name>
</gene>
<feature type="binding site" evidence="11">
    <location>
        <begin position="304"/>
        <end position="308"/>
    </location>
    <ligand>
        <name>FMN</name>
        <dbReference type="ChEBI" id="CHEBI:58210"/>
    </ligand>
</feature>
<dbReference type="RefSeq" id="WP_113920560.1">
    <property type="nucleotide sequence ID" value="NZ_QNRX01000008.1"/>
</dbReference>
<evidence type="ECO:0000256" key="7">
    <source>
        <dbReference type="ARBA" id="ARBA00022827"/>
    </source>
</evidence>
<evidence type="ECO:0000256" key="4">
    <source>
        <dbReference type="ARBA" id="ARBA00022605"/>
    </source>
</evidence>
<proteinExistence type="inferred from homology"/>
<dbReference type="PROSITE" id="PS00789">
    <property type="entry name" value="CHORISMATE_SYNTHASE_3"/>
    <property type="match status" value="1"/>
</dbReference>
<feature type="binding site" evidence="11">
    <location>
        <begin position="125"/>
        <end position="127"/>
    </location>
    <ligand>
        <name>FMN</name>
        <dbReference type="ChEBI" id="CHEBI:58210"/>
    </ligand>
</feature>
<dbReference type="Gene3D" id="3.60.150.10">
    <property type="entry name" value="Chorismate synthase AroC"/>
    <property type="match status" value="1"/>
</dbReference>
<evidence type="ECO:0000256" key="5">
    <source>
        <dbReference type="ARBA" id="ARBA00022630"/>
    </source>
</evidence>
<reference evidence="12 13" key="1">
    <citation type="submission" date="2018-06" db="EMBL/GenBank/DDBJ databases">
        <title>Genomic Encyclopedia of Type Strains, Phase IV (KMG-IV): sequencing the most valuable type-strain genomes for metagenomic binning, comparative biology and taxonomic classification.</title>
        <authorList>
            <person name="Goeker M."/>
        </authorList>
    </citation>
    <scope>NUCLEOTIDE SEQUENCE [LARGE SCALE GENOMIC DNA]</scope>
    <source>
        <strain evidence="12 13">DSM 22112</strain>
    </source>
</reference>
<keyword evidence="7 11" id="KW-0274">FAD</keyword>
<dbReference type="NCBIfam" id="NF003793">
    <property type="entry name" value="PRK05382.1"/>
    <property type="match status" value="1"/>
</dbReference>
<dbReference type="PIRSF" id="PIRSF001456">
    <property type="entry name" value="Chorismate_synth"/>
    <property type="match status" value="1"/>
</dbReference>
<feature type="binding site" evidence="11">
    <location>
        <position position="289"/>
    </location>
    <ligand>
        <name>FMN</name>
        <dbReference type="ChEBI" id="CHEBI:58210"/>
    </ligand>
</feature>
<evidence type="ECO:0000256" key="2">
    <source>
        <dbReference type="ARBA" id="ARBA00008014"/>
    </source>
</evidence>
<name>A0A366I8E7_9FIRM</name>
<dbReference type="AlphaFoldDB" id="A0A366I8E7"/>
<keyword evidence="4 11" id="KW-0028">Amino-acid biosynthesis</keyword>
<comment type="cofactor">
    <cofactor evidence="11">
        <name>FMNH2</name>
        <dbReference type="ChEBI" id="CHEBI:57618"/>
    </cofactor>
    <text evidence="11">Reduced FMN (FMNH(2)).</text>
</comment>
<dbReference type="EC" id="4.2.3.5" evidence="3 11"/>
<dbReference type="GO" id="GO:0009073">
    <property type="term" value="P:aromatic amino acid family biosynthetic process"/>
    <property type="evidence" value="ECO:0007669"/>
    <property type="project" value="UniProtKB-KW"/>
</dbReference>
<dbReference type="InterPro" id="IPR020541">
    <property type="entry name" value="Chorismate_synthase_CS"/>
</dbReference>
<dbReference type="InterPro" id="IPR035904">
    <property type="entry name" value="Chorismate_synth_AroC_sf"/>
</dbReference>
<dbReference type="SUPFAM" id="SSF103263">
    <property type="entry name" value="Chorismate synthase, AroC"/>
    <property type="match status" value="1"/>
</dbReference>
<dbReference type="NCBIfam" id="TIGR00033">
    <property type="entry name" value="aroC"/>
    <property type="match status" value="1"/>
</dbReference>
<dbReference type="GO" id="GO:0005829">
    <property type="term" value="C:cytosol"/>
    <property type="evidence" value="ECO:0007669"/>
    <property type="project" value="TreeGrafter"/>
</dbReference>
<evidence type="ECO:0000256" key="11">
    <source>
        <dbReference type="HAMAP-Rule" id="MF_00300"/>
    </source>
</evidence>
<evidence type="ECO:0000256" key="1">
    <source>
        <dbReference type="ARBA" id="ARBA00005044"/>
    </source>
</evidence>
<comment type="caution">
    <text evidence="12">The sequence shown here is derived from an EMBL/GenBank/DDBJ whole genome shotgun (WGS) entry which is preliminary data.</text>
</comment>
<protein>
    <recommendedName>
        <fullName evidence="3 11">Chorismate synthase</fullName>
        <shortName evidence="11">CS</shortName>
        <ecNumber evidence="3 11">4.2.3.5</ecNumber>
    </recommendedName>
    <alternativeName>
        <fullName evidence="11">5-enolpyruvylshikimate-3-phosphate phospholyase</fullName>
    </alternativeName>
</protein>
<evidence type="ECO:0000256" key="6">
    <source>
        <dbReference type="ARBA" id="ARBA00022643"/>
    </source>
</evidence>
<comment type="function">
    <text evidence="11">Catalyzes the anti-1,4-elimination of the C-3 phosphate and the C-6 proR hydrogen from 5-enolpyruvylshikimate-3-phosphate (EPSP) to yield chorismate, which is the branch point compound that serves as the starting substrate for the three terminal pathways of aromatic amino acid biosynthesis. This reaction introduces a second double bond into the aromatic ring system.</text>
</comment>
<keyword evidence="5 11" id="KW-0285">Flavoprotein</keyword>
<evidence type="ECO:0000256" key="8">
    <source>
        <dbReference type="ARBA" id="ARBA00022857"/>
    </source>
</evidence>
<comment type="subunit">
    <text evidence="11">Homotetramer.</text>
</comment>
<evidence type="ECO:0000256" key="9">
    <source>
        <dbReference type="ARBA" id="ARBA00023141"/>
    </source>
</evidence>
<dbReference type="GO" id="GO:0008652">
    <property type="term" value="P:amino acid biosynthetic process"/>
    <property type="evidence" value="ECO:0007669"/>
    <property type="project" value="UniProtKB-KW"/>
</dbReference>
<dbReference type="UniPathway" id="UPA00053">
    <property type="reaction ID" value="UER00090"/>
</dbReference>
<evidence type="ECO:0000313" key="12">
    <source>
        <dbReference type="EMBL" id="RBP64410.1"/>
    </source>
</evidence>
<feature type="binding site" evidence="11">
    <location>
        <position position="331"/>
    </location>
    <ligand>
        <name>FMN</name>
        <dbReference type="ChEBI" id="CHEBI:58210"/>
    </ligand>
</feature>
<keyword evidence="8 11" id="KW-0521">NADP</keyword>
<dbReference type="CDD" id="cd07304">
    <property type="entry name" value="Chorismate_synthase"/>
    <property type="match status" value="1"/>
</dbReference>
<comment type="pathway">
    <text evidence="1 11">Metabolic intermediate biosynthesis; chorismate biosynthesis; chorismate from D-erythrose 4-phosphate and phosphoenolpyruvate: step 7/7.</text>
</comment>
<dbReference type="Pfam" id="PF01264">
    <property type="entry name" value="Chorismate_synt"/>
    <property type="match status" value="1"/>
</dbReference>
<dbReference type="HAMAP" id="MF_00300">
    <property type="entry name" value="Chorismate_synth"/>
    <property type="match status" value="1"/>
</dbReference>